<reference evidence="2" key="1">
    <citation type="submission" date="2019-06" db="EMBL/GenBank/DDBJ databases">
        <authorList>
            <person name="Zheng W."/>
        </authorList>
    </citation>
    <scope>NUCLEOTIDE SEQUENCE</scope>
    <source>
        <strain evidence="2">QDHG01</strain>
    </source>
</reference>
<accession>A0A8J8NS05</accession>
<dbReference type="AlphaFoldDB" id="A0A8J8NS05"/>
<organism evidence="2 3">
    <name type="scientific">Halteria grandinella</name>
    <dbReference type="NCBI Taxonomy" id="5974"/>
    <lineage>
        <taxon>Eukaryota</taxon>
        <taxon>Sar</taxon>
        <taxon>Alveolata</taxon>
        <taxon>Ciliophora</taxon>
        <taxon>Intramacronucleata</taxon>
        <taxon>Spirotrichea</taxon>
        <taxon>Stichotrichia</taxon>
        <taxon>Sporadotrichida</taxon>
        <taxon>Halteriidae</taxon>
        <taxon>Halteria</taxon>
    </lineage>
</organism>
<feature type="region of interest" description="Disordered" evidence="1">
    <location>
        <begin position="138"/>
        <end position="172"/>
    </location>
</feature>
<feature type="region of interest" description="Disordered" evidence="1">
    <location>
        <begin position="229"/>
        <end position="251"/>
    </location>
</feature>
<feature type="compositionally biased region" description="Acidic residues" evidence="1">
    <location>
        <begin position="154"/>
        <end position="167"/>
    </location>
</feature>
<evidence type="ECO:0000256" key="1">
    <source>
        <dbReference type="SAM" id="MobiDB-lite"/>
    </source>
</evidence>
<feature type="compositionally biased region" description="Acidic residues" evidence="1">
    <location>
        <begin position="304"/>
        <end position="321"/>
    </location>
</feature>
<gene>
    <name evidence="2" type="ORF">FGO68_gene13923</name>
</gene>
<name>A0A8J8NS05_HALGN</name>
<dbReference type="Proteomes" id="UP000785679">
    <property type="component" value="Unassembled WGS sequence"/>
</dbReference>
<comment type="caution">
    <text evidence="2">The sequence shown here is derived from an EMBL/GenBank/DDBJ whole genome shotgun (WGS) entry which is preliminary data.</text>
</comment>
<protein>
    <submittedName>
        <fullName evidence="2">Uncharacterized protein</fullName>
    </submittedName>
</protein>
<feature type="region of interest" description="Disordered" evidence="1">
    <location>
        <begin position="298"/>
        <end position="374"/>
    </location>
</feature>
<dbReference type="EMBL" id="RRYP01008876">
    <property type="protein sequence ID" value="TNV79470.1"/>
    <property type="molecule type" value="Genomic_DNA"/>
</dbReference>
<keyword evidence="3" id="KW-1185">Reference proteome</keyword>
<sequence length="491" mass="55116">MLLTSSTAKTTSSTMIIKIPMVLSIISAKRSDQRPPFLHVLKFNSDFSFLTNIENHICQQISDKIKIDAETLSVHFTSKDGIVSPILNTHPNFFEVISNRALNIFASVCEREQEVVVLSDIDQDFSFSAPDITQTDGTTYRVTRKRDDSSHVSEEDDDMVESESDDEDNRHTNFKISRPKITMSDSCSPNKSNRVTLFIPTSSSSVKSPQLTQMGSTSVDIIDTSQVSMSKPGFSKKRGNPTKETKTKVTIPKSPASISISKKRLLSSIEQVSFSLPNASQTQDVTSARVSDLRDYCPMHVPEEDVEDTESDEDDEEDEDYLPTHLRTTTLPNTQNSSLTRKEFDSDYVMNSSSASHRKSNLSKKRDVTKTKSTNCISQTSKAIRKGGKLSSSCNISVKEHAIIGEYKKIHFEDADHFKRTLVKDLNAINPVYEAKNTNPNFIWLFCSICERYLLQFEKANIGGYDYKRTHNGHTMNCHILKTVLAKASDV</sequence>
<feature type="compositionally biased region" description="Polar residues" evidence="1">
    <location>
        <begin position="326"/>
        <end position="339"/>
    </location>
</feature>
<evidence type="ECO:0000313" key="3">
    <source>
        <dbReference type="Proteomes" id="UP000785679"/>
    </source>
</evidence>
<evidence type="ECO:0000313" key="2">
    <source>
        <dbReference type="EMBL" id="TNV79470.1"/>
    </source>
</evidence>
<proteinExistence type="predicted"/>